<dbReference type="AlphaFoldDB" id="W9VV77"/>
<dbReference type="PRINTS" id="PR00081">
    <property type="entry name" value="GDHRDH"/>
</dbReference>
<gene>
    <name evidence="4" type="ORF">A1O5_12128</name>
</gene>
<evidence type="ECO:0000313" key="5">
    <source>
        <dbReference type="Proteomes" id="UP000019471"/>
    </source>
</evidence>
<evidence type="ECO:0000313" key="4">
    <source>
        <dbReference type="EMBL" id="EXJ59503.1"/>
    </source>
</evidence>
<dbReference type="InterPro" id="IPR002347">
    <property type="entry name" value="SDR_fam"/>
</dbReference>
<dbReference type="Gene3D" id="3.40.50.720">
    <property type="entry name" value="NAD(P)-binding Rossmann-like Domain"/>
    <property type="match status" value="1"/>
</dbReference>
<reference evidence="4 5" key="1">
    <citation type="submission" date="2013-03" db="EMBL/GenBank/DDBJ databases">
        <title>The Genome Sequence of Cladophialophora psammophila CBS 110553.</title>
        <authorList>
            <consortium name="The Broad Institute Genomics Platform"/>
            <person name="Cuomo C."/>
            <person name="de Hoog S."/>
            <person name="Gorbushina A."/>
            <person name="Walker B."/>
            <person name="Young S.K."/>
            <person name="Zeng Q."/>
            <person name="Gargeya S."/>
            <person name="Fitzgerald M."/>
            <person name="Haas B."/>
            <person name="Abouelleil A."/>
            <person name="Allen A.W."/>
            <person name="Alvarado L."/>
            <person name="Arachchi H.M."/>
            <person name="Berlin A.M."/>
            <person name="Chapman S.B."/>
            <person name="Gainer-Dewar J."/>
            <person name="Goldberg J."/>
            <person name="Griggs A."/>
            <person name="Gujja S."/>
            <person name="Hansen M."/>
            <person name="Howarth C."/>
            <person name="Imamovic A."/>
            <person name="Ireland A."/>
            <person name="Larimer J."/>
            <person name="McCowan C."/>
            <person name="Murphy C."/>
            <person name="Pearson M."/>
            <person name="Poon T.W."/>
            <person name="Priest M."/>
            <person name="Roberts A."/>
            <person name="Saif S."/>
            <person name="Shea T."/>
            <person name="Sisk P."/>
            <person name="Sykes S."/>
            <person name="Wortman J."/>
            <person name="Nusbaum C."/>
            <person name="Birren B."/>
        </authorList>
    </citation>
    <scope>NUCLEOTIDE SEQUENCE [LARGE SCALE GENOMIC DNA]</scope>
    <source>
        <strain evidence="4 5">CBS 110553</strain>
    </source>
</reference>
<dbReference type="PRINTS" id="PR00080">
    <property type="entry name" value="SDRFAMILY"/>
</dbReference>
<dbReference type="CDD" id="cd05233">
    <property type="entry name" value="SDR_c"/>
    <property type="match status" value="1"/>
</dbReference>
<comment type="caution">
    <text evidence="4">The sequence shown here is derived from an EMBL/GenBank/DDBJ whole genome shotgun (WGS) entry which is preliminary data.</text>
</comment>
<protein>
    <recommendedName>
        <fullName evidence="6">NAD(P)-binding protein</fullName>
    </recommendedName>
</protein>
<evidence type="ECO:0008006" key="6">
    <source>
        <dbReference type="Google" id="ProtNLM"/>
    </source>
</evidence>
<dbReference type="InterPro" id="IPR036291">
    <property type="entry name" value="NAD(P)-bd_dom_sf"/>
</dbReference>
<keyword evidence="2" id="KW-0560">Oxidoreductase</keyword>
<dbReference type="GO" id="GO:0016491">
    <property type="term" value="F:oxidoreductase activity"/>
    <property type="evidence" value="ECO:0007669"/>
    <property type="project" value="UniProtKB-KW"/>
</dbReference>
<organism evidence="4 5">
    <name type="scientific">Cladophialophora psammophila CBS 110553</name>
    <dbReference type="NCBI Taxonomy" id="1182543"/>
    <lineage>
        <taxon>Eukaryota</taxon>
        <taxon>Fungi</taxon>
        <taxon>Dikarya</taxon>
        <taxon>Ascomycota</taxon>
        <taxon>Pezizomycotina</taxon>
        <taxon>Eurotiomycetes</taxon>
        <taxon>Chaetothyriomycetidae</taxon>
        <taxon>Chaetothyriales</taxon>
        <taxon>Herpotrichiellaceae</taxon>
        <taxon>Cladophialophora</taxon>
    </lineage>
</organism>
<name>W9VV77_9EURO</name>
<dbReference type="RefSeq" id="XP_007750887.1">
    <property type="nucleotide sequence ID" value="XM_007752697.1"/>
</dbReference>
<accession>W9VV77</accession>
<dbReference type="Pfam" id="PF00106">
    <property type="entry name" value="adh_short"/>
    <property type="match status" value="1"/>
</dbReference>
<keyword evidence="5" id="KW-1185">Reference proteome</keyword>
<dbReference type="HOGENOM" id="CLU_010194_8_2_1"/>
<dbReference type="GeneID" id="19196814"/>
<dbReference type="PANTHER" id="PTHR42901">
    <property type="entry name" value="ALCOHOL DEHYDROGENASE"/>
    <property type="match status" value="1"/>
</dbReference>
<dbReference type="STRING" id="1182543.W9VV77"/>
<dbReference type="EMBL" id="AMGX01000031">
    <property type="protein sequence ID" value="EXJ59503.1"/>
    <property type="molecule type" value="Genomic_DNA"/>
</dbReference>
<evidence type="ECO:0000256" key="3">
    <source>
        <dbReference type="RuleBase" id="RU000363"/>
    </source>
</evidence>
<dbReference type="OrthoDB" id="1933717at2759"/>
<dbReference type="SUPFAM" id="SSF51735">
    <property type="entry name" value="NAD(P)-binding Rossmann-fold domains"/>
    <property type="match status" value="1"/>
</dbReference>
<dbReference type="PANTHER" id="PTHR42901:SF1">
    <property type="entry name" value="ALCOHOL DEHYDROGENASE"/>
    <property type="match status" value="1"/>
</dbReference>
<dbReference type="Proteomes" id="UP000019471">
    <property type="component" value="Unassembled WGS sequence"/>
</dbReference>
<dbReference type="eggNOG" id="KOG1205">
    <property type="taxonomic scope" value="Eukaryota"/>
</dbReference>
<sequence length="288" mass="31402">MPFTTKVEHLEPYDRLSPAKLASEYASKNVLITGGGYGIGASIARAFAEARVASIVVAGRTESKLKATAEELKSAHPGLTVEYRTVNITSEESVKVLFSSLNKPVDVLVNNAGFLSNPENFVHADLKEWWQSFEVNVLGTAFVLQQFLRARAKQNAKDQAVVVNLNTVGAYNVLVPFLSAYGASKAAMWRMMETITMDIQTTTVVPGGVRFISVHPGFVKTAMADKSGLDGLFAPTSPQLAAEFIVWAAGEEASFLANRLAWVNWDVDELVARKQEIVEKDMLRTGMS</sequence>
<evidence type="ECO:0000256" key="1">
    <source>
        <dbReference type="ARBA" id="ARBA00006484"/>
    </source>
</evidence>
<comment type="similarity">
    <text evidence="1 3">Belongs to the short-chain dehydrogenases/reductases (SDR) family.</text>
</comment>
<evidence type="ECO:0000256" key="2">
    <source>
        <dbReference type="ARBA" id="ARBA00023002"/>
    </source>
</evidence>
<proteinExistence type="inferred from homology"/>